<protein>
    <submittedName>
        <fullName evidence="1">Uncharacterized protein</fullName>
    </submittedName>
</protein>
<name>A0A1H0ILK7_9BACT</name>
<sequence>MRVMECINIRPEQIGTEKKENCKFTNVQVLNLLMLFPF</sequence>
<gene>
    <name evidence="1" type="ORF">SAMN04487900_11570</name>
</gene>
<comment type="caution">
    <text evidence="1">The sequence shown here is derived from an EMBL/GenBank/DDBJ whole genome shotgun (WGS) entry which is preliminary data.</text>
</comment>
<dbReference type="EMBL" id="FNIW01000015">
    <property type="protein sequence ID" value="SDO32273.1"/>
    <property type="molecule type" value="Genomic_DNA"/>
</dbReference>
<proteinExistence type="predicted"/>
<organism evidence="1 2">
    <name type="scientific">Prevotella communis</name>
    <dbReference type="NCBI Taxonomy" id="2913614"/>
    <lineage>
        <taxon>Bacteria</taxon>
        <taxon>Pseudomonadati</taxon>
        <taxon>Bacteroidota</taxon>
        <taxon>Bacteroidia</taxon>
        <taxon>Bacteroidales</taxon>
        <taxon>Prevotellaceae</taxon>
        <taxon>Prevotella</taxon>
    </lineage>
</organism>
<feature type="non-terminal residue" evidence="1">
    <location>
        <position position="38"/>
    </location>
</feature>
<dbReference type="Proteomes" id="UP000199134">
    <property type="component" value="Unassembled WGS sequence"/>
</dbReference>
<evidence type="ECO:0000313" key="2">
    <source>
        <dbReference type="Proteomes" id="UP000199134"/>
    </source>
</evidence>
<evidence type="ECO:0000313" key="1">
    <source>
        <dbReference type="EMBL" id="SDO32273.1"/>
    </source>
</evidence>
<dbReference type="AlphaFoldDB" id="A0A1H0ILK7"/>
<reference evidence="2" key="1">
    <citation type="submission" date="2016-10" db="EMBL/GenBank/DDBJ databases">
        <authorList>
            <person name="de Groot N.N."/>
        </authorList>
    </citation>
    <scope>NUCLEOTIDE SEQUENCE [LARGE SCALE GENOMIC DNA]</scope>
    <source>
        <strain evidence="2">BP1-145</strain>
    </source>
</reference>
<accession>A0A1H0ILK7</accession>